<organism evidence="3 4">
    <name type="scientific">Ceutorhynchus assimilis</name>
    <name type="common">cabbage seed weevil</name>
    <dbReference type="NCBI Taxonomy" id="467358"/>
    <lineage>
        <taxon>Eukaryota</taxon>
        <taxon>Metazoa</taxon>
        <taxon>Ecdysozoa</taxon>
        <taxon>Arthropoda</taxon>
        <taxon>Hexapoda</taxon>
        <taxon>Insecta</taxon>
        <taxon>Pterygota</taxon>
        <taxon>Neoptera</taxon>
        <taxon>Endopterygota</taxon>
        <taxon>Coleoptera</taxon>
        <taxon>Polyphaga</taxon>
        <taxon>Cucujiformia</taxon>
        <taxon>Curculionidae</taxon>
        <taxon>Ceutorhynchinae</taxon>
        <taxon>Ceutorhynchus</taxon>
    </lineage>
</organism>
<keyword evidence="1" id="KW-0479">Metal-binding</keyword>
<dbReference type="GO" id="GO:0000724">
    <property type="term" value="P:double-strand break repair via homologous recombination"/>
    <property type="evidence" value="ECO:0007669"/>
    <property type="project" value="TreeGrafter"/>
</dbReference>
<sequence length="155" mass="18006">MEKSVFSKSFIPQKAFQELERAEIIFGEQNLFPNETLEILHSYFGESLTQATQLLEKARVTCYSTPDSFRKVYEISKSQDRHIIIGNVNFCQCDFFSSQVLDLQRSLSCEHVLAVTLARIMGKVREEKLSNNLFEEYLNMQLNVFLDIDTQDMLC</sequence>
<dbReference type="Proteomes" id="UP001152799">
    <property type="component" value="Chromosome 8"/>
</dbReference>
<keyword evidence="1" id="KW-0863">Zinc-finger</keyword>
<evidence type="ECO:0000313" key="3">
    <source>
        <dbReference type="EMBL" id="CAG9772717.1"/>
    </source>
</evidence>
<dbReference type="PANTHER" id="PTHR28498:SF1">
    <property type="entry name" value="ZINC FINGER SWIM DOMAIN-CONTAINING PROTEIN 7"/>
    <property type="match status" value="1"/>
</dbReference>
<dbReference type="GO" id="GO:0008270">
    <property type="term" value="F:zinc ion binding"/>
    <property type="evidence" value="ECO:0007669"/>
    <property type="project" value="UniProtKB-KW"/>
</dbReference>
<dbReference type="InterPro" id="IPR007527">
    <property type="entry name" value="Znf_SWIM"/>
</dbReference>
<dbReference type="PROSITE" id="PS50966">
    <property type="entry name" value="ZF_SWIM"/>
    <property type="match status" value="1"/>
</dbReference>
<dbReference type="EMBL" id="OU892284">
    <property type="protein sequence ID" value="CAG9772717.1"/>
    <property type="molecule type" value="Genomic_DNA"/>
</dbReference>
<gene>
    <name evidence="3" type="ORF">CEUTPL_LOCUS13123</name>
</gene>
<dbReference type="OrthoDB" id="337581at2759"/>
<keyword evidence="4" id="KW-1185">Reference proteome</keyword>
<name>A0A9N9N0C7_9CUCU</name>
<evidence type="ECO:0000313" key="4">
    <source>
        <dbReference type="Proteomes" id="UP001152799"/>
    </source>
</evidence>
<feature type="domain" description="SWIM-type" evidence="2">
    <location>
        <begin position="73"/>
        <end position="120"/>
    </location>
</feature>
<dbReference type="GO" id="GO:0097196">
    <property type="term" value="C:Shu complex"/>
    <property type="evidence" value="ECO:0007669"/>
    <property type="project" value="TreeGrafter"/>
</dbReference>
<keyword evidence="1" id="KW-0862">Zinc</keyword>
<evidence type="ECO:0000256" key="1">
    <source>
        <dbReference type="PROSITE-ProRule" id="PRU00325"/>
    </source>
</evidence>
<dbReference type="PANTHER" id="PTHR28498">
    <property type="entry name" value="ZINC FINGER SWIM DOMAIN-CONTAINING PROTEIN 7"/>
    <property type="match status" value="1"/>
</dbReference>
<dbReference type="AlphaFoldDB" id="A0A9N9N0C7"/>
<accession>A0A9N9N0C7</accession>
<proteinExistence type="predicted"/>
<reference evidence="3" key="1">
    <citation type="submission" date="2022-01" db="EMBL/GenBank/DDBJ databases">
        <authorList>
            <person name="King R."/>
        </authorList>
    </citation>
    <scope>NUCLEOTIDE SEQUENCE</scope>
</reference>
<protein>
    <recommendedName>
        <fullName evidence="2">SWIM-type domain-containing protein</fullName>
    </recommendedName>
</protein>
<evidence type="ECO:0000259" key="2">
    <source>
        <dbReference type="PROSITE" id="PS50966"/>
    </source>
</evidence>